<proteinExistence type="inferred from homology"/>
<keyword evidence="9" id="KW-1185">Reference proteome</keyword>
<keyword evidence="6 7" id="KW-0472">Membrane</keyword>
<dbReference type="Gene3D" id="3.40.50.11820">
    <property type="match status" value="1"/>
</dbReference>
<comment type="caution">
    <text evidence="8">The sequence shown here is derived from an EMBL/GenBank/DDBJ whole genome shotgun (WGS) entry which is preliminary data.</text>
</comment>
<sequence length="398" mass="46069">MNVIIQRIKRKPLIRKLFMNSIGTILKVFMFTCNKILGVDNNKIVFISFGGKYYSGNPKAISEKLNQLDSNLKIVWLFHDPDEKNDVVPKYVIRKKVYSLTGIKALATAKVWVDNSCKPLFIYKSKKQKYIQTWHGDRGFKKVVLDSPHVTKDFRILESKICDLMVSGSDYGDKKFRSAFNYQGEILKYGCPRNDMLIENNPLRKKRIKRLLSIEENVKVLLYAPTYRHNAVNENKLQPSTFNLLNTIKELEDLTKNEWICIVRAHSSIRGLDNIPENNEKIINGNLIDDMNELLLISDFLITDYSSSAGDFALLNKPIILFQPDREKYIMGGKRLYFDLNNSPYWIAENNEELIELLKNIEWGSTGRNCKEILNFYGTKETGQASQKVAEYILDQIK</sequence>
<reference evidence="8 9" key="1">
    <citation type="submission" date="2021-03" db="EMBL/GenBank/DDBJ databases">
        <title>Antimicrobial resistance genes in bacteria isolated from Japanese honey, and their potential for conferring macrolide and lincosamide resistance in the American foulbrood pathogen Paenibacillus larvae.</title>
        <authorList>
            <person name="Okamoto M."/>
            <person name="Kumagai M."/>
            <person name="Kanamori H."/>
            <person name="Takamatsu D."/>
        </authorList>
    </citation>
    <scope>NUCLEOTIDE SEQUENCE [LARGE SCALE GENOMIC DNA]</scope>
    <source>
        <strain evidence="8 9">J8TS2</strain>
    </source>
</reference>
<dbReference type="RefSeq" id="WP_212966921.1">
    <property type="nucleotide sequence ID" value="NZ_BORB01000030.1"/>
</dbReference>
<dbReference type="PANTHER" id="PTHR37316:SF3">
    <property type="entry name" value="TEICHOIC ACID GLYCEROL-PHOSPHATE TRANSFERASE"/>
    <property type="match status" value="1"/>
</dbReference>
<evidence type="ECO:0000256" key="1">
    <source>
        <dbReference type="ARBA" id="ARBA00004202"/>
    </source>
</evidence>
<comment type="similarity">
    <text evidence="2">Belongs to the CDP-glycerol glycerophosphotransferase family.</text>
</comment>
<evidence type="ECO:0000256" key="5">
    <source>
        <dbReference type="ARBA" id="ARBA00022944"/>
    </source>
</evidence>
<organism evidence="8 9">
    <name type="scientific">Lederbergia ruris</name>
    <dbReference type="NCBI Taxonomy" id="217495"/>
    <lineage>
        <taxon>Bacteria</taxon>
        <taxon>Bacillati</taxon>
        <taxon>Bacillota</taxon>
        <taxon>Bacilli</taxon>
        <taxon>Bacillales</taxon>
        <taxon>Bacillaceae</taxon>
        <taxon>Lederbergia</taxon>
    </lineage>
</organism>
<accession>A0ABQ4KLJ9</accession>
<evidence type="ECO:0000256" key="6">
    <source>
        <dbReference type="ARBA" id="ARBA00023136"/>
    </source>
</evidence>
<feature type="transmembrane region" description="Helical" evidence="7">
    <location>
        <begin position="17"/>
        <end position="37"/>
    </location>
</feature>
<keyword evidence="5" id="KW-0777">Teichoic acid biosynthesis</keyword>
<dbReference type="Pfam" id="PF04464">
    <property type="entry name" value="Glyphos_transf"/>
    <property type="match status" value="1"/>
</dbReference>
<evidence type="ECO:0000256" key="3">
    <source>
        <dbReference type="ARBA" id="ARBA00022475"/>
    </source>
</evidence>
<dbReference type="InterPro" id="IPR043148">
    <property type="entry name" value="TagF_C"/>
</dbReference>
<keyword evidence="7" id="KW-1133">Transmembrane helix</keyword>
<dbReference type="InterPro" id="IPR051612">
    <property type="entry name" value="Teichoic_Acid_Biosynth"/>
</dbReference>
<dbReference type="SUPFAM" id="SSF53756">
    <property type="entry name" value="UDP-Glycosyltransferase/glycogen phosphorylase"/>
    <property type="match status" value="1"/>
</dbReference>
<keyword evidence="4" id="KW-0808">Transferase</keyword>
<protein>
    <submittedName>
        <fullName evidence="8">CDP-glycerol--glycerophosphate glycerophosphotransferase</fullName>
    </submittedName>
</protein>
<evidence type="ECO:0000256" key="7">
    <source>
        <dbReference type="SAM" id="Phobius"/>
    </source>
</evidence>
<evidence type="ECO:0000313" key="9">
    <source>
        <dbReference type="Proteomes" id="UP000679950"/>
    </source>
</evidence>
<gene>
    <name evidence="8" type="ORF">J8TS2_31490</name>
</gene>
<evidence type="ECO:0000256" key="4">
    <source>
        <dbReference type="ARBA" id="ARBA00022679"/>
    </source>
</evidence>
<keyword evidence="7" id="KW-0812">Transmembrane</keyword>
<dbReference type="Gene3D" id="3.40.50.12580">
    <property type="match status" value="1"/>
</dbReference>
<dbReference type="InterPro" id="IPR007554">
    <property type="entry name" value="Glycerophosphate_synth"/>
</dbReference>
<dbReference type="Proteomes" id="UP000679950">
    <property type="component" value="Unassembled WGS sequence"/>
</dbReference>
<dbReference type="InterPro" id="IPR043149">
    <property type="entry name" value="TagF_N"/>
</dbReference>
<evidence type="ECO:0000313" key="8">
    <source>
        <dbReference type="EMBL" id="GIN58830.1"/>
    </source>
</evidence>
<comment type="subcellular location">
    <subcellularLocation>
        <location evidence="1">Cell membrane</location>
        <topology evidence="1">Peripheral membrane protein</topology>
    </subcellularLocation>
</comment>
<evidence type="ECO:0000256" key="2">
    <source>
        <dbReference type="ARBA" id="ARBA00010488"/>
    </source>
</evidence>
<dbReference type="EMBL" id="BORB01000030">
    <property type="protein sequence ID" value="GIN58830.1"/>
    <property type="molecule type" value="Genomic_DNA"/>
</dbReference>
<keyword evidence="3" id="KW-1003">Cell membrane</keyword>
<dbReference type="PANTHER" id="PTHR37316">
    <property type="entry name" value="TEICHOIC ACID GLYCEROL-PHOSPHATE PRIMASE"/>
    <property type="match status" value="1"/>
</dbReference>
<name>A0ABQ4KLJ9_9BACI</name>